<dbReference type="EMBL" id="JACEEZ010013418">
    <property type="protein sequence ID" value="KAG0720124.1"/>
    <property type="molecule type" value="Genomic_DNA"/>
</dbReference>
<protein>
    <submittedName>
        <fullName evidence="1">Uncharacterized protein</fullName>
    </submittedName>
</protein>
<reference evidence="1" key="1">
    <citation type="submission" date="2020-07" db="EMBL/GenBank/DDBJ databases">
        <title>The High-quality genome of the commercially important snow crab, Chionoecetes opilio.</title>
        <authorList>
            <person name="Jeong J.-H."/>
            <person name="Ryu S."/>
        </authorList>
    </citation>
    <scope>NUCLEOTIDE SEQUENCE</scope>
    <source>
        <strain evidence="1">MADBK_172401_WGS</strain>
        <tissue evidence="1">Digestive gland</tissue>
    </source>
</reference>
<dbReference type="AlphaFoldDB" id="A0A8J5CRV7"/>
<name>A0A8J5CRV7_CHIOP</name>
<sequence>MPSEYSGAQRSPQRYQCFPASRCDNDFFLSLERGKVGLEAWGPIREVTYAFNFIVEHPMHKSRDFARSSRCWNVPTVRDIYKTSPSGRRDEVKKGNWFLQKNKRWRKFPQLNRPCWQHTKRAVYRLGTRPKTCHQAQHRHHHF</sequence>
<evidence type="ECO:0000313" key="1">
    <source>
        <dbReference type="EMBL" id="KAG0720124.1"/>
    </source>
</evidence>
<proteinExistence type="predicted"/>
<organism evidence="1 2">
    <name type="scientific">Chionoecetes opilio</name>
    <name type="common">Atlantic snow crab</name>
    <name type="synonym">Cancer opilio</name>
    <dbReference type="NCBI Taxonomy" id="41210"/>
    <lineage>
        <taxon>Eukaryota</taxon>
        <taxon>Metazoa</taxon>
        <taxon>Ecdysozoa</taxon>
        <taxon>Arthropoda</taxon>
        <taxon>Crustacea</taxon>
        <taxon>Multicrustacea</taxon>
        <taxon>Malacostraca</taxon>
        <taxon>Eumalacostraca</taxon>
        <taxon>Eucarida</taxon>
        <taxon>Decapoda</taxon>
        <taxon>Pleocyemata</taxon>
        <taxon>Brachyura</taxon>
        <taxon>Eubrachyura</taxon>
        <taxon>Majoidea</taxon>
        <taxon>Majidae</taxon>
        <taxon>Chionoecetes</taxon>
    </lineage>
</organism>
<keyword evidence="2" id="KW-1185">Reference proteome</keyword>
<gene>
    <name evidence="1" type="ORF">GWK47_049083</name>
</gene>
<accession>A0A8J5CRV7</accession>
<evidence type="ECO:0000313" key="2">
    <source>
        <dbReference type="Proteomes" id="UP000770661"/>
    </source>
</evidence>
<dbReference type="Proteomes" id="UP000770661">
    <property type="component" value="Unassembled WGS sequence"/>
</dbReference>
<comment type="caution">
    <text evidence="1">The sequence shown here is derived from an EMBL/GenBank/DDBJ whole genome shotgun (WGS) entry which is preliminary data.</text>
</comment>